<dbReference type="OrthoDB" id="1423337at2759"/>
<feature type="domain" description="Reverse transcriptase zinc-binding" evidence="1">
    <location>
        <begin position="222"/>
        <end position="312"/>
    </location>
</feature>
<dbReference type="InterPro" id="IPR026960">
    <property type="entry name" value="RVT-Znf"/>
</dbReference>
<evidence type="ECO:0000313" key="3">
    <source>
        <dbReference type="Proteomes" id="UP000242715"/>
    </source>
</evidence>
<dbReference type="AlphaFoldDB" id="A0A2Z6M5C4"/>
<proteinExistence type="predicted"/>
<keyword evidence="3" id="KW-1185">Reference proteome</keyword>
<protein>
    <recommendedName>
        <fullName evidence="1">Reverse transcriptase zinc-binding domain-containing protein</fullName>
    </recommendedName>
</protein>
<sequence>MNAPFNSLIPAYVMSVYLIPETIIKEIERMFNSFWWGGGTNNGGIKWLAWDRMTYPKAYGGLGFRNLHLFNMAMVAKQGWNLMTKPNTLVARVYKARYFPHSSFLASHLGNNPSYAWRSLWKSRQVLMKGCRWRIGDGSKIKVMHEPWLKKDDEKWVPSPQEQGVSNLYVNDLMLPRGKVWDSNKIHNLFSSNVANSILVVPLFGDIEEDCLVWDDDIHGNYNVKSGYKLLLQSTISAEASQESEDWKCIWKIQAPPKTKHLLWRICKGCLPTRTRLKDRHVQCPTSCPLCESEEEDDVHFLYGCENSKQAWQGARLGHIVQSLTQQASSSKDYIMNLFRNNDRKVAGKAAMLLWVLWKNRNNWIWNHERDNGQQLGRLAMNLWHESEAVQNEYSNRGQHVQQTSLSW</sequence>
<dbReference type="Proteomes" id="UP000242715">
    <property type="component" value="Unassembled WGS sequence"/>
</dbReference>
<organism evidence="2 3">
    <name type="scientific">Trifolium subterraneum</name>
    <name type="common">Subterranean clover</name>
    <dbReference type="NCBI Taxonomy" id="3900"/>
    <lineage>
        <taxon>Eukaryota</taxon>
        <taxon>Viridiplantae</taxon>
        <taxon>Streptophyta</taxon>
        <taxon>Embryophyta</taxon>
        <taxon>Tracheophyta</taxon>
        <taxon>Spermatophyta</taxon>
        <taxon>Magnoliopsida</taxon>
        <taxon>eudicotyledons</taxon>
        <taxon>Gunneridae</taxon>
        <taxon>Pentapetalae</taxon>
        <taxon>rosids</taxon>
        <taxon>fabids</taxon>
        <taxon>Fabales</taxon>
        <taxon>Fabaceae</taxon>
        <taxon>Papilionoideae</taxon>
        <taxon>50 kb inversion clade</taxon>
        <taxon>NPAAA clade</taxon>
        <taxon>Hologalegina</taxon>
        <taxon>IRL clade</taxon>
        <taxon>Trifolieae</taxon>
        <taxon>Trifolium</taxon>
    </lineage>
</organism>
<name>A0A2Z6M5C4_TRISU</name>
<dbReference type="PANTHER" id="PTHR33116:SF86">
    <property type="entry name" value="REVERSE TRANSCRIPTASE DOMAIN-CONTAINING PROTEIN"/>
    <property type="match status" value="1"/>
</dbReference>
<dbReference type="EMBL" id="DF973309">
    <property type="protein sequence ID" value="GAU25323.1"/>
    <property type="molecule type" value="Genomic_DNA"/>
</dbReference>
<gene>
    <name evidence="2" type="ORF">TSUD_375860</name>
</gene>
<reference evidence="3" key="1">
    <citation type="journal article" date="2017" name="Front. Plant Sci.">
        <title>Climate Clever Clovers: New Paradigm to Reduce the Environmental Footprint of Ruminants by Breeding Low Methanogenic Forages Utilizing Haplotype Variation.</title>
        <authorList>
            <person name="Kaur P."/>
            <person name="Appels R."/>
            <person name="Bayer P.E."/>
            <person name="Keeble-Gagnere G."/>
            <person name="Wang J."/>
            <person name="Hirakawa H."/>
            <person name="Shirasawa K."/>
            <person name="Vercoe P."/>
            <person name="Stefanova K."/>
            <person name="Durmic Z."/>
            <person name="Nichols P."/>
            <person name="Revell C."/>
            <person name="Isobe S.N."/>
            <person name="Edwards D."/>
            <person name="Erskine W."/>
        </authorList>
    </citation>
    <scope>NUCLEOTIDE SEQUENCE [LARGE SCALE GENOMIC DNA]</scope>
    <source>
        <strain evidence="3">cv. Daliak</strain>
    </source>
</reference>
<evidence type="ECO:0000259" key="1">
    <source>
        <dbReference type="Pfam" id="PF13966"/>
    </source>
</evidence>
<evidence type="ECO:0000313" key="2">
    <source>
        <dbReference type="EMBL" id="GAU25323.1"/>
    </source>
</evidence>
<accession>A0A2Z6M5C4</accession>
<dbReference type="Pfam" id="PF13966">
    <property type="entry name" value="zf-RVT"/>
    <property type="match status" value="1"/>
</dbReference>
<dbReference type="PANTHER" id="PTHR33116">
    <property type="entry name" value="REVERSE TRANSCRIPTASE ZINC-BINDING DOMAIN-CONTAINING PROTEIN-RELATED-RELATED"/>
    <property type="match status" value="1"/>
</dbReference>